<feature type="compositionally biased region" description="Basic and acidic residues" evidence="1">
    <location>
        <begin position="296"/>
        <end position="312"/>
    </location>
</feature>
<evidence type="ECO:0000313" key="3">
    <source>
        <dbReference type="EMBL" id="GJS78706.1"/>
    </source>
</evidence>
<reference evidence="3" key="2">
    <citation type="submission" date="2022-01" db="EMBL/GenBank/DDBJ databases">
        <authorList>
            <person name="Yamashiro T."/>
            <person name="Shiraishi A."/>
            <person name="Satake H."/>
            <person name="Nakayama K."/>
        </authorList>
    </citation>
    <scope>NUCLEOTIDE SEQUENCE</scope>
</reference>
<dbReference type="PANTHER" id="PTHR10775:SF158">
    <property type="entry name" value="TNP2-LIKE TRANSPOSON PROTEIN"/>
    <property type="match status" value="1"/>
</dbReference>
<evidence type="ECO:0000256" key="1">
    <source>
        <dbReference type="SAM" id="MobiDB-lite"/>
    </source>
</evidence>
<dbReference type="Pfam" id="PF13960">
    <property type="entry name" value="DUF4218"/>
    <property type="match status" value="1"/>
</dbReference>
<dbReference type="InterPro" id="IPR025452">
    <property type="entry name" value="DUF4218"/>
</dbReference>
<feature type="region of interest" description="Disordered" evidence="1">
    <location>
        <begin position="296"/>
        <end position="322"/>
    </location>
</feature>
<dbReference type="EMBL" id="BQNB010010544">
    <property type="protein sequence ID" value="GJS78706.1"/>
    <property type="molecule type" value="Genomic_DNA"/>
</dbReference>
<protein>
    <recommendedName>
        <fullName evidence="2">DUF4218 domain-containing protein</fullName>
    </recommendedName>
</protein>
<comment type="caution">
    <text evidence="3">The sequence shown here is derived from an EMBL/GenBank/DDBJ whole genome shotgun (WGS) entry which is preliminary data.</text>
</comment>
<dbReference type="InterPro" id="IPR004242">
    <property type="entry name" value="Transposase_21"/>
</dbReference>
<dbReference type="Proteomes" id="UP001151760">
    <property type="component" value="Unassembled WGS sequence"/>
</dbReference>
<organism evidence="3 4">
    <name type="scientific">Tanacetum coccineum</name>
    <dbReference type="NCBI Taxonomy" id="301880"/>
    <lineage>
        <taxon>Eukaryota</taxon>
        <taxon>Viridiplantae</taxon>
        <taxon>Streptophyta</taxon>
        <taxon>Embryophyta</taxon>
        <taxon>Tracheophyta</taxon>
        <taxon>Spermatophyta</taxon>
        <taxon>Magnoliopsida</taxon>
        <taxon>eudicotyledons</taxon>
        <taxon>Gunneridae</taxon>
        <taxon>Pentapetalae</taxon>
        <taxon>asterids</taxon>
        <taxon>campanulids</taxon>
        <taxon>Asterales</taxon>
        <taxon>Asteraceae</taxon>
        <taxon>Asteroideae</taxon>
        <taxon>Anthemideae</taxon>
        <taxon>Anthemidinae</taxon>
        <taxon>Tanacetum</taxon>
    </lineage>
</organism>
<feature type="compositionally biased region" description="Acidic residues" evidence="1">
    <location>
        <begin position="611"/>
        <end position="625"/>
    </location>
</feature>
<dbReference type="PANTHER" id="PTHR10775">
    <property type="entry name" value="OS08G0208400 PROTEIN"/>
    <property type="match status" value="1"/>
</dbReference>
<sequence>MENYLPWSLMHNFETQRDNDQNEEVTTNIKRDDIVGLVQDAMGIPNVVESADVDEGMMDDETKKILRGWSNKSCTMVLELFFDALEEIGDVVIPKSYYEANKIVSDLGFSYETWDAYPNDCMLFRGDDKFLDSCSICKASRYKKFNNDKQDDDNNFISKRKILAKQVHYFPLKPRLKRLFMSPHTTSQMTWHSKERVDDGLMRHPTDNPSWKMFDKRYLEFRCESRNVKLGLASDGFNPFRTMTISHPPSDKIDVYLNLLIDELKDLWRDGVSTYDASSKKTVYKKEDVFKKKKREELEKENKRERKAALRSEKRKMKEKIKGKGKMNVNVKQKATNLNEKEGVAGKTKDHLNARLDLKGLNIRPSLHPQETNSSIVLLPPACFTLGKDEKYQFLKLLKDLKVYVRNRARPEGCIAKGALMEECMTFCARSLKDIETKSTRPDQNYNSEDNLGSHFGMETPFFLDHLSMEQAHHYLLASTDAVAPYREFRFRTKEMDNSRVTPNSGVVVIASTTSFSSRKDKNLMSGELTYYRKLTDIIKCLKPNHIVLNNWMNEEVYMRVRHGVEGIFVEKRVVQSPTIENQQQNNPVDVVASDSNEEMEDELEAHISNESEEEFDDTIDDTSDNDGFGNIRDDESDND</sequence>
<feature type="compositionally biased region" description="Basic residues" evidence="1">
    <location>
        <begin position="313"/>
        <end position="322"/>
    </location>
</feature>
<feature type="domain" description="DUF4218" evidence="2">
    <location>
        <begin position="391"/>
        <end position="445"/>
    </location>
</feature>
<name>A0ABQ4YNW9_9ASTR</name>
<gene>
    <name evidence="3" type="ORF">Tco_0728587</name>
</gene>
<reference evidence="3" key="1">
    <citation type="journal article" date="2022" name="Int. J. Mol. Sci.">
        <title>Draft Genome of Tanacetum Coccineum: Genomic Comparison of Closely Related Tanacetum-Family Plants.</title>
        <authorList>
            <person name="Yamashiro T."/>
            <person name="Shiraishi A."/>
            <person name="Nakayama K."/>
            <person name="Satake H."/>
        </authorList>
    </citation>
    <scope>NUCLEOTIDE SEQUENCE</scope>
</reference>
<dbReference type="Pfam" id="PF02992">
    <property type="entry name" value="Transposase_21"/>
    <property type="match status" value="2"/>
</dbReference>
<keyword evidence="4" id="KW-1185">Reference proteome</keyword>
<accession>A0ABQ4YNW9</accession>
<evidence type="ECO:0000259" key="2">
    <source>
        <dbReference type="Pfam" id="PF13960"/>
    </source>
</evidence>
<evidence type="ECO:0000313" key="4">
    <source>
        <dbReference type="Proteomes" id="UP001151760"/>
    </source>
</evidence>
<proteinExistence type="predicted"/>
<feature type="compositionally biased region" description="Polar residues" evidence="1">
    <location>
        <begin position="579"/>
        <end position="588"/>
    </location>
</feature>
<feature type="region of interest" description="Disordered" evidence="1">
    <location>
        <begin position="579"/>
        <end position="640"/>
    </location>
</feature>